<name>A0A383RAK8_PAEAL</name>
<proteinExistence type="predicted"/>
<protein>
    <submittedName>
        <fullName evidence="1">Uncharacterized protein</fullName>
    </submittedName>
</protein>
<accession>A0A383RAK8</accession>
<evidence type="ECO:0000313" key="2">
    <source>
        <dbReference type="Proteomes" id="UP000304148"/>
    </source>
</evidence>
<gene>
    <name evidence="1" type="ORF">PBLR_12245</name>
</gene>
<dbReference type="EMBL" id="LS992241">
    <property type="protein sequence ID" value="SYX83823.1"/>
    <property type="molecule type" value="Genomic_DNA"/>
</dbReference>
<dbReference type="RefSeq" id="WP_232055575.1">
    <property type="nucleotide sequence ID" value="NZ_LS992241.1"/>
</dbReference>
<evidence type="ECO:0000313" key="1">
    <source>
        <dbReference type="EMBL" id="SYX83823.1"/>
    </source>
</evidence>
<organism evidence="1 2">
    <name type="scientific">Paenibacillus alvei</name>
    <name type="common">Bacillus alvei</name>
    <dbReference type="NCBI Taxonomy" id="44250"/>
    <lineage>
        <taxon>Bacteria</taxon>
        <taxon>Bacillati</taxon>
        <taxon>Bacillota</taxon>
        <taxon>Bacilli</taxon>
        <taxon>Bacillales</taxon>
        <taxon>Paenibacillaceae</taxon>
        <taxon>Paenibacillus</taxon>
    </lineage>
</organism>
<dbReference type="Proteomes" id="UP000304148">
    <property type="component" value="Chromosome"/>
</dbReference>
<sequence length="205" mass="23712">MCNHGFEDDSCNNSKEILQSTADMAFRVPVFLSHPSTLNNTQLRFLSRLITEIQNALLFPRTLPDTEQYPEKTLTSVRRMILSSYGFIATNMQQVFAMYTQTNIGTQPPAPSWEGAPFLQIEPSMAYLYGLPMLLIKETGVNSIGIWNPLVQPYFIIEWDSTKPLNDFFDTVEWKELFQNWVARVRNGYFLQTEPEFQYDCRGNI</sequence>
<dbReference type="AlphaFoldDB" id="A0A383RAK8"/>
<reference evidence="2" key="1">
    <citation type="submission" date="2018-08" db="EMBL/GenBank/DDBJ databases">
        <authorList>
            <person name="Chevrot R."/>
        </authorList>
    </citation>
    <scope>NUCLEOTIDE SEQUENCE [LARGE SCALE GENOMIC DNA]</scope>
</reference>